<feature type="region of interest" description="Disordered" evidence="4">
    <location>
        <begin position="1"/>
        <end position="36"/>
    </location>
</feature>
<dbReference type="InterPro" id="IPR039647">
    <property type="entry name" value="EF_hand_pair_protein_CML-like"/>
</dbReference>
<dbReference type="OrthoDB" id="26525at2759"/>
<keyword evidence="2" id="KW-0677">Repeat</keyword>
<reference evidence="7" key="1">
    <citation type="submission" date="2025-08" db="UniProtKB">
        <authorList>
            <consortium name="RefSeq"/>
        </authorList>
    </citation>
    <scope>IDENTIFICATION</scope>
    <source>
        <strain evidence="7">OHB3-1</strain>
    </source>
</reference>
<dbReference type="Proteomes" id="UP000504603">
    <property type="component" value="Unplaced"/>
</dbReference>
<dbReference type="PROSITE" id="PS50222">
    <property type="entry name" value="EF_HAND_2"/>
    <property type="match status" value="4"/>
</dbReference>
<evidence type="ECO:0000256" key="1">
    <source>
        <dbReference type="ARBA" id="ARBA00022723"/>
    </source>
</evidence>
<name>A0A6J1D869_MOMCH</name>
<keyword evidence="1" id="KW-0479">Metal-binding</keyword>
<organism evidence="6 7">
    <name type="scientific">Momordica charantia</name>
    <name type="common">Bitter gourd</name>
    <name type="synonym">Balsam pear</name>
    <dbReference type="NCBI Taxonomy" id="3673"/>
    <lineage>
        <taxon>Eukaryota</taxon>
        <taxon>Viridiplantae</taxon>
        <taxon>Streptophyta</taxon>
        <taxon>Embryophyta</taxon>
        <taxon>Tracheophyta</taxon>
        <taxon>Spermatophyta</taxon>
        <taxon>Magnoliopsida</taxon>
        <taxon>eudicotyledons</taxon>
        <taxon>Gunneridae</taxon>
        <taxon>Pentapetalae</taxon>
        <taxon>rosids</taxon>
        <taxon>fabids</taxon>
        <taxon>Cucurbitales</taxon>
        <taxon>Cucurbitaceae</taxon>
        <taxon>Momordiceae</taxon>
        <taxon>Momordica</taxon>
    </lineage>
</organism>
<dbReference type="PANTHER" id="PTHR10891">
    <property type="entry name" value="EF-HAND CALCIUM-BINDING DOMAIN CONTAINING PROTEIN"/>
    <property type="match status" value="1"/>
</dbReference>
<keyword evidence="6" id="KW-1185">Reference proteome</keyword>
<protein>
    <submittedName>
        <fullName evidence="7">Calmodulin-like protein 1</fullName>
    </submittedName>
</protein>
<feature type="domain" description="EF-hand" evidence="5">
    <location>
        <begin position="148"/>
        <end position="183"/>
    </location>
</feature>
<evidence type="ECO:0000256" key="2">
    <source>
        <dbReference type="ARBA" id="ARBA00022737"/>
    </source>
</evidence>
<feature type="domain" description="EF-hand" evidence="5">
    <location>
        <begin position="76"/>
        <end position="111"/>
    </location>
</feature>
<dbReference type="RefSeq" id="XP_022149517.1">
    <property type="nucleotide sequence ID" value="XM_022293825.1"/>
</dbReference>
<feature type="domain" description="EF-hand" evidence="5">
    <location>
        <begin position="38"/>
        <end position="73"/>
    </location>
</feature>
<dbReference type="CDD" id="cd00051">
    <property type="entry name" value="EFh"/>
    <property type="match status" value="2"/>
</dbReference>
<feature type="compositionally biased region" description="Polar residues" evidence="4">
    <location>
        <begin position="15"/>
        <end position="33"/>
    </location>
</feature>
<dbReference type="InterPro" id="IPR018247">
    <property type="entry name" value="EF_Hand_1_Ca_BS"/>
</dbReference>
<dbReference type="FunFam" id="1.10.238.10:FF:000001">
    <property type="entry name" value="Calmodulin 1"/>
    <property type="match status" value="1"/>
</dbReference>
<dbReference type="AlphaFoldDB" id="A0A6J1D869"/>
<gene>
    <name evidence="7" type="primary">LOC111017929</name>
</gene>
<proteinExistence type="predicted"/>
<dbReference type="KEGG" id="mcha:111017929"/>
<dbReference type="Gene3D" id="1.10.238.10">
    <property type="entry name" value="EF-hand"/>
    <property type="match status" value="2"/>
</dbReference>
<dbReference type="SUPFAM" id="SSF47473">
    <property type="entry name" value="EF-hand"/>
    <property type="match status" value="1"/>
</dbReference>
<evidence type="ECO:0000313" key="6">
    <source>
        <dbReference type="Proteomes" id="UP000504603"/>
    </source>
</evidence>
<evidence type="ECO:0000313" key="7">
    <source>
        <dbReference type="RefSeq" id="XP_022149517.1"/>
    </source>
</evidence>
<sequence length="184" mass="20391">MLRLFTSCSRKRQPKQTPAATQLKPRSNSSTYSKHPRPNLEEIKWVFDKFDKDRDGKISFEEYKAAHRAMAGNKEISEAEAAKSFGFVDGDGDGYVDLKEFVELYATNGGEVRVGDIESAFKVYDSNGDGKISAEEVMGIMKVLGESTNLTVCRAMVKGVDGDGDGFIDIKEFAKLMGSYSLKF</sequence>
<dbReference type="InterPro" id="IPR011992">
    <property type="entry name" value="EF-hand-dom_pair"/>
</dbReference>
<dbReference type="InterPro" id="IPR002048">
    <property type="entry name" value="EF_hand_dom"/>
</dbReference>
<evidence type="ECO:0000256" key="3">
    <source>
        <dbReference type="ARBA" id="ARBA00022837"/>
    </source>
</evidence>
<dbReference type="Pfam" id="PF13499">
    <property type="entry name" value="EF-hand_7"/>
    <property type="match status" value="2"/>
</dbReference>
<dbReference type="SMART" id="SM00054">
    <property type="entry name" value="EFh"/>
    <property type="match status" value="4"/>
</dbReference>
<dbReference type="GeneID" id="111017929"/>
<dbReference type="GO" id="GO:0005509">
    <property type="term" value="F:calcium ion binding"/>
    <property type="evidence" value="ECO:0007669"/>
    <property type="project" value="InterPro"/>
</dbReference>
<evidence type="ECO:0000259" key="5">
    <source>
        <dbReference type="PROSITE" id="PS50222"/>
    </source>
</evidence>
<dbReference type="PROSITE" id="PS00018">
    <property type="entry name" value="EF_HAND_1"/>
    <property type="match status" value="4"/>
</dbReference>
<evidence type="ECO:0000256" key="4">
    <source>
        <dbReference type="SAM" id="MobiDB-lite"/>
    </source>
</evidence>
<accession>A0A6J1D869</accession>
<feature type="domain" description="EF-hand" evidence="5">
    <location>
        <begin position="112"/>
        <end position="147"/>
    </location>
</feature>
<keyword evidence="3" id="KW-0106">Calcium</keyword>